<dbReference type="AlphaFoldDB" id="A0A1T3CHN3"/>
<gene>
    <name evidence="2" type="ORF">A0O28_0005900</name>
</gene>
<comment type="caution">
    <text evidence="2">The sequence shown here is derived from an EMBL/GenBank/DDBJ whole genome shotgun (WGS) entry which is preliminary data.</text>
</comment>
<dbReference type="Proteomes" id="UP000191004">
    <property type="component" value="Unassembled WGS sequence"/>
</dbReference>
<dbReference type="Gene3D" id="3.40.50.1580">
    <property type="entry name" value="Nucleoside phosphorylase domain"/>
    <property type="match status" value="1"/>
</dbReference>
<dbReference type="OrthoDB" id="1577640at2759"/>
<accession>A0A1T3CHN3</accession>
<dbReference type="PANTHER" id="PTHR46082:SF11">
    <property type="entry name" value="AAA+ ATPASE DOMAIN-CONTAINING PROTEIN-RELATED"/>
    <property type="match status" value="1"/>
</dbReference>
<sequence>MAEQLTYDSYTVGWICVLAFELCAARALLDEEHEPLPPKEIDDNNYFLGKMANHNIVIIFPGSFGITATAQAARTFPNIRFALMVGIGSGVPDSPNPDPRKDIRLGDVVVGSPMNGLAGVIHAEMVGVAGEPNLRMKTRIYNPPNVLIKGIRRLQLDHGFGKGKMWTDIDQVVNLGVPALEDAGYPGVEHDLLFKSDYQHSAGEDCSSCDATQLERRGARRTTRSVVHIGLIISGNGNMGRMVLTLYRDPPPSSGKRASGVDGEFPGLLHTFPFLLIKGVCDYGDSHKYNIWRPYAAIVAAAYAKDLLRVIHPQEVELTPLIKTTEPSNASQASGDTQAMGNRAGVGLSLGAERVQIKNEDTQADVRILRAESI</sequence>
<protein>
    <submittedName>
        <fullName evidence="2">Vps9-ankyrin repeat protein</fullName>
    </submittedName>
</protein>
<dbReference type="PANTHER" id="PTHR46082">
    <property type="entry name" value="ATP/GTP-BINDING PROTEIN-RELATED"/>
    <property type="match status" value="1"/>
</dbReference>
<feature type="region of interest" description="Disordered" evidence="1">
    <location>
        <begin position="323"/>
        <end position="342"/>
    </location>
</feature>
<reference evidence="2 3" key="1">
    <citation type="submission" date="2016-04" db="EMBL/GenBank/DDBJ databases">
        <title>Multiple horizontal gene transfer events from other fungi enriched the ability of the initially mycotrophic fungus Trichoderma (Ascomycota) to feed on dead plant biomass.</title>
        <authorList>
            <person name="Atanasova L."/>
            <person name="Chenthamara K."/>
            <person name="Zhang J."/>
            <person name="Grujic M."/>
            <person name="Henrissat B."/>
            <person name="Kuo A."/>
            <person name="Aertz A."/>
            <person name="Salamov A."/>
            <person name="Lipzen A."/>
            <person name="Labutti K."/>
            <person name="Barry K."/>
            <person name="Miao Y."/>
            <person name="Rahimi M.J."/>
            <person name="Shen Q."/>
            <person name="Grigoriev I.V."/>
            <person name="Kubicek C.P."/>
            <person name="Druzhinina I.S."/>
        </authorList>
    </citation>
    <scope>NUCLEOTIDE SEQUENCE [LARGE SCALE GENOMIC DNA]</scope>
    <source>
        <strain evidence="2 3">NJAU 4742</strain>
    </source>
</reference>
<dbReference type="InterPro" id="IPR053137">
    <property type="entry name" value="NLR-like"/>
</dbReference>
<name>A0A1T3CHN3_9HYPO</name>
<evidence type="ECO:0000313" key="3">
    <source>
        <dbReference type="Proteomes" id="UP000191004"/>
    </source>
</evidence>
<feature type="compositionally biased region" description="Polar residues" evidence="1">
    <location>
        <begin position="325"/>
        <end position="340"/>
    </location>
</feature>
<dbReference type="InterPro" id="IPR035994">
    <property type="entry name" value="Nucleoside_phosphorylase_sf"/>
</dbReference>
<dbReference type="SUPFAM" id="SSF53167">
    <property type="entry name" value="Purine and uridine phosphorylases"/>
    <property type="match status" value="1"/>
</dbReference>
<organism evidence="2 3">
    <name type="scientific">Trichoderma guizhouense</name>
    <dbReference type="NCBI Taxonomy" id="1491466"/>
    <lineage>
        <taxon>Eukaryota</taxon>
        <taxon>Fungi</taxon>
        <taxon>Dikarya</taxon>
        <taxon>Ascomycota</taxon>
        <taxon>Pezizomycotina</taxon>
        <taxon>Sordariomycetes</taxon>
        <taxon>Hypocreomycetidae</taxon>
        <taxon>Hypocreales</taxon>
        <taxon>Hypocreaceae</taxon>
        <taxon>Trichoderma</taxon>
    </lineage>
</organism>
<dbReference type="EMBL" id="LVVK01000017">
    <property type="protein sequence ID" value="OPB40511.1"/>
    <property type="molecule type" value="Genomic_DNA"/>
</dbReference>
<evidence type="ECO:0000313" key="2">
    <source>
        <dbReference type="EMBL" id="OPB40511.1"/>
    </source>
</evidence>
<evidence type="ECO:0000256" key="1">
    <source>
        <dbReference type="SAM" id="MobiDB-lite"/>
    </source>
</evidence>
<dbReference type="GO" id="GO:0009116">
    <property type="term" value="P:nucleoside metabolic process"/>
    <property type="evidence" value="ECO:0007669"/>
    <property type="project" value="InterPro"/>
</dbReference>
<keyword evidence="3" id="KW-1185">Reference proteome</keyword>
<proteinExistence type="predicted"/>
<dbReference type="GO" id="GO:0003824">
    <property type="term" value="F:catalytic activity"/>
    <property type="evidence" value="ECO:0007669"/>
    <property type="project" value="InterPro"/>
</dbReference>